<dbReference type="InterPro" id="IPR027417">
    <property type="entry name" value="P-loop_NTPase"/>
</dbReference>
<dbReference type="SUPFAM" id="SSF90123">
    <property type="entry name" value="ABC transporter transmembrane region"/>
    <property type="match status" value="1"/>
</dbReference>
<dbReference type="Pfam" id="PF00005">
    <property type="entry name" value="ABC_tran"/>
    <property type="match status" value="1"/>
</dbReference>
<dbReference type="InterPro" id="IPR003439">
    <property type="entry name" value="ABC_transporter-like_ATP-bd"/>
</dbReference>
<dbReference type="PROSITE" id="PS50929">
    <property type="entry name" value="ABC_TM1F"/>
    <property type="match status" value="1"/>
</dbReference>
<evidence type="ECO:0000256" key="5">
    <source>
        <dbReference type="ARBA" id="ARBA00022989"/>
    </source>
</evidence>
<evidence type="ECO:0000259" key="10">
    <source>
        <dbReference type="PROSITE" id="PS50893"/>
    </source>
</evidence>
<name>A0ABR4MV29_9FUNG</name>
<feature type="transmembrane region" description="Helical" evidence="9">
    <location>
        <begin position="203"/>
        <end position="225"/>
    </location>
</feature>
<dbReference type="PANTHER" id="PTHR24221:SF654">
    <property type="entry name" value="ATP-BINDING CASSETTE SUB-FAMILY B MEMBER 6"/>
    <property type="match status" value="1"/>
</dbReference>
<dbReference type="SMART" id="SM00382">
    <property type="entry name" value="AAA"/>
    <property type="match status" value="1"/>
</dbReference>
<dbReference type="EMBL" id="JADGIZ020000171">
    <property type="protein sequence ID" value="KAL2911106.1"/>
    <property type="molecule type" value="Genomic_DNA"/>
</dbReference>
<comment type="similarity">
    <text evidence="7">Belongs to the ABC transporter superfamily. ABCB family. Heavy Metal importer (TC 3.A.1.210) subfamily.</text>
</comment>
<dbReference type="GO" id="GO:0005524">
    <property type="term" value="F:ATP binding"/>
    <property type="evidence" value="ECO:0007669"/>
    <property type="project" value="UniProtKB-KW"/>
</dbReference>
<evidence type="ECO:0000256" key="4">
    <source>
        <dbReference type="ARBA" id="ARBA00022840"/>
    </source>
</evidence>
<evidence type="ECO:0000256" key="2">
    <source>
        <dbReference type="ARBA" id="ARBA00022692"/>
    </source>
</evidence>
<dbReference type="InterPro" id="IPR003593">
    <property type="entry name" value="AAA+_ATPase"/>
</dbReference>
<feature type="transmembrane region" description="Helical" evidence="9">
    <location>
        <begin position="281"/>
        <end position="304"/>
    </location>
</feature>
<feature type="transmembrane region" description="Helical" evidence="9">
    <location>
        <begin position="237"/>
        <end position="261"/>
    </location>
</feature>
<proteinExistence type="inferred from homology"/>
<feature type="transmembrane region" description="Helical" evidence="9">
    <location>
        <begin position="22"/>
        <end position="44"/>
    </location>
</feature>
<evidence type="ECO:0000256" key="7">
    <source>
        <dbReference type="ARBA" id="ARBA00024363"/>
    </source>
</evidence>
<reference evidence="12 13" key="1">
    <citation type="submission" date="2023-09" db="EMBL/GenBank/DDBJ databases">
        <title>Pangenome analysis of Batrachochytrium dendrobatidis and related Chytrids.</title>
        <authorList>
            <person name="Yacoub M.N."/>
            <person name="Stajich J.E."/>
            <person name="James T.Y."/>
        </authorList>
    </citation>
    <scope>NUCLEOTIDE SEQUENCE [LARGE SCALE GENOMIC DNA]</scope>
    <source>
        <strain evidence="12 13">JEL0888</strain>
    </source>
</reference>
<evidence type="ECO:0000256" key="6">
    <source>
        <dbReference type="ARBA" id="ARBA00023136"/>
    </source>
</evidence>
<dbReference type="InterPro" id="IPR011527">
    <property type="entry name" value="ABC1_TM_dom"/>
</dbReference>
<evidence type="ECO:0000256" key="8">
    <source>
        <dbReference type="SAM" id="MobiDB-lite"/>
    </source>
</evidence>
<feature type="transmembrane region" description="Helical" evidence="9">
    <location>
        <begin position="606"/>
        <end position="624"/>
    </location>
</feature>
<evidence type="ECO:0000259" key="11">
    <source>
        <dbReference type="PROSITE" id="PS50929"/>
    </source>
</evidence>
<dbReference type="InterPro" id="IPR017871">
    <property type="entry name" value="ABC_transporter-like_CS"/>
</dbReference>
<feature type="transmembrane region" description="Helical" evidence="9">
    <location>
        <begin position="407"/>
        <end position="436"/>
    </location>
</feature>
<dbReference type="CDD" id="cd03253">
    <property type="entry name" value="ABCC_ATM1_transporter"/>
    <property type="match status" value="1"/>
</dbReference>
<keyword evidence="5 9" id="KW-1133">Transmembrane helix</keyword>
<keyword evidence="6 9" id="KW-0472">Membrane</keyword>
<feature type="region of interest" description="Disordered" evidence="8">
    <location>
        <begin position="105"/>
        <end position="133"/>
    </location>
</feature>
<keyword evidence="3" id="KW-0547">Nucleotide-binding</keyword>
<protein>
    <submittedName>
        <fullName evidence="12">ATP-binding cassette-type vacuolar membrane transporter Hmt1</fullName>
    </submittedName>
</protein>
<feature type="domain" description="ABC transmembrane type-1" evidence="11">
    <location>
        <begin position="360"/>
        <end position="659"/>
    </location>
</feature>
<evidence type="ECO:0000313" key="13">
    <source>
        <dbReference type="Proteomes" id="UP001527925"/>
    </source>
</evidence>
<dbReference type="PANTHER" id="PTHR24221">
    <property type="entry name" value="ATP-BINDING CASSETTE SUB-FAMILY B"/>
    <property type="match status" value="1"/>
</dbReference>
<gene>
    <name evidence="12" type="primary">hmt1</name>
    <name evidence="12" type="ORF">HK105_209440</name>
</gene>
<evidence type="ECO:0000256" key="1">
    <source>
        <dbReference type="ARBA" id="ARBA00004141"/>
    </source>
</evidence>
<evidence type="ECO:0000313" key="12">
    <source>
        <dbReference type="EMBL" id="KAL2911106.1"/>
    </source>
</evidence>
<evidence type="ECO:0000256" key="3">
    <source>
        <dbReference type="ARBA" id="ARBA00022741"/>
    </source>
</evidence>
<keyword evidence="2 9" id="KW-0812">Transmembrane</keyword>
<comment type="caution">
    <text evidence="12">The sequence shown here is derived from an EMBL/GenBank/DDBJ whole genome shotgun (WGS) entry which is preliminary data.</text>
</comment>
<dbReference type="Gene3D" id="1.20.1560.10">
    <property type="entry name" value="ABC transporter type 1, transmembrane domain"/>
    <property type="match status" value="1"/>
</dbReference>
<dbReference type="InterPro" id="IPR036640">
    <property type="entry name" value="ABC1_TM_sf"/>
</dbReference>
<feature type="transmembrane region" description="Helical" evidence="9">
    <location>
        <begin position="636"/>
        <end position="657"/>
    </location>
</feature>
<dbReference type="Proteomes" id="UP001527925">
    <property type="component" value="Unassembled WGS sequence"/>
</dbReference>
<feature type="transmembrane region" description="Helical" evidence="9">
    <location>
        <begin position="516"/>
        <end position="535"/>
    </location>
</feature>
<dbReference type="PROSITE" id="PS00211">
    <property type="entry name" value="ABC_TRANSPORTER_1"/>
    <property type="match status" value="1"/>
</dbReference>
<feature type="transmembrane region" description="Helical" evidence="9">
    <location>
        <begin position="163"/>
        <end position="183"/>
    </location>
</feature>
<dbReference type="PROSITE" id="PS50893">
    <property type="entry name" value="ABC_TRANSPORTER_2"/>
    <property type="match status" value="1"/>
</dbReference>
<feature type="transmembrane region" description="Helical" evidence="9">
    <location>
        <begin position="350"/>
        <end position="373"/>
    </location>
</feature>
<dbReference type="CDD" id="cd18581">
    <property type="entry name" value="ABC_6TM_ABCB6"/>
    <property type="match status" value="1"/>
</dbReference>
<evidence type="ECO:0000256" key="9">
    <source>
        <dbReference type="SAM" id="Phobius"/>
    </source>
</evidence>
<dbReference type="Gene3D" id="3.40.50.300">
    <property type="entry name" value="P-loop containing nucleotide triphosphate hydrolases"/>
    <property type="match status" value="1"/>
</dbReference>
<keyword evidence="13" id="KW-1185">Reference proteome</keyword>
<accession>A0ABR4MV29</accession>
<dbReference type="Pfam" id="PF00664">
    <property type="entry name" value="ABC_membrane"/>
    <property type="match status" value="1"/>
</dbReference>
<keyword evidence="4 12" id="KW-0067">ATP-binding</keyword>
<dbReference type="InterPro" id="IPR039421">
    <property type="entry name" value="Type_1_exporter"/>
</dbReference>
<feature type="transmembrane region" description="Helical" evidence="9">
    <location>
        <begin position="486"/>
        <end position="510"/>
    </location>
</feature>
<organism evidence="12 13">
    <name type="scientific">Polyrhizophydium stewartii</name>
    <dbReference type="NCBI Taxonomy" id="2732419"/>
    <lineage>
        <taxon>Eukaryota</taxon>
        <taxon>Fungi</taxon>
        <taxon>Fungi incertae sedis</taxon>
        <taxon>Chytridiomycota</taxon>
        <taxon>Chytridiomycota incertae sedis</taxon>
        <taxon>Chytridiomycetes</taxon>
        <taxon>Rhizophydiales</taxon>
        <taxon>Rhizophydiales incertae sedis</taxon>
        <taxon>Polyrhizophydium</taxon>
    </lineage>
</organism>
<dbReference type="SUPFAM" id="SSF52540">
    <property type="entry name" value="P-loop containing nucleoside triphosphate hydrolases"/>
    <property type="match status" value="1"/>
</dbReference>
<feature type="domain" description="ABC transporter" evidence="10">
    <location>
        <begin position="694"/>
        <end position="928"/>
    </location>
</feature>
<sequence length="987" mass="107570">MIATAEFCAAPLLWHLRMAPCALDLGVAAVLLLFVATGAALWVARLLRAQRLQPGSAAAEHQQHQHMPAGSGRTRAAGRPAHRGRAASDETTPLLAAAARQPRAAAPTAAHAAHGRAHRAGSSTTSGTLPLPSDAAADPALAEAASQAAASHLQKYSSVARTLSVSILLTCAMDMLADLYFATYPDMGSVMVPHRAARVVADVLAAFAWLIAAAVAFFAATWDVAEYARRANADLQLVGIPAVLQRFWVLALMLEFLRAYNWAVFIAAPDPDTPLHSKLDIALLCIFLVRLSLVALLVTMTSVYQQSARQLARDVAALQDGHLPSPPRNSWVEAISKVRKLFPFLWPRGLYLRTLVVCCFLLLALGRVVNILVPETYKHLVNALSPEPPSSTPPHAPDGGSGVHRPYFAWGLVLLYTFFRFLQGGVGLVSSLQYFLWIPVGQYTSREISVRMLAHLHSLSLQFHINRKTGEVLRVIDRGTASISSLLSYIVFNILPVFIDIAIAVAYFAVTFDWTIALIVLVTMILYIAFTVWITEWRTKFRRDMNDLDSAARGRAVDSLLNFETVKYFGNEAWEVAEYERAIRRYQVADWKSSSSLNLLNTAQNIVITLGLLAGLLLCASRVVDGLLSVGDFVAYIAYLLQLYQPLNWFGTYYRVIQQNFIDMEKMLDLFEEGQAVRDAPDAGTLDVSRGGTIHFDRVCFSYDGQTPVLDQVSFEVAAGKTVALVGPSGGGKSTILRLLFRFYDPTSGGISIDGQDLRSVTQASLRKHIGVVPQDTVLFNDTVMFNIRYGNISAADDEVVEAAKAAQIHDRILSFPEGYNTRVGERGLRLSGGEKQRVAIARTLLKDPAVIVLDEATSALDNQTERLIQDSLRTLCADRTTLVVAHRLSTVVDADEILVVRDGRIVERGTHEELLRTGESALRAQLASAAAAAAVASGGVGAIPPPPAFDIGAGTYYQMWHREVEERQANEAAASPDAHAHAQAHK</sequence>
<feature type="region of interest" description="Disordered" evidence="8">
    <location>
        <begin position="57"/>
        <end position="92"/>
    </location>
</feature>
<comment type="subcellular location">
    <subcellularLocation>
        <location evidence="1">Membrane</location>
        <topology evidence="1">Multi-pass membrane protein</topology>
    </subcellularLocation>
</comment>
<feature type="compositionally biased region" description="Low complexity" evidence="8">
    <location>
        <begin position="120"/>
        <end position="133"/>
    </location>
</feature>